<dbReference type="EMBL" id="CAJOBI010100496">
    <property type="protein sequence ID" value="CAF4585362.1"/>
    <property type="molecule type" value="Genomic_DNA"/>
</dbReference>
<dbReference type="AlphaFoldDB" id="A0A8S2Z2I3"/>
<protein>
    <submittedName>
        <fullName evidence="1">Uncharacterized protein</fullName>
    </submittedName>
</protein>
<evidence type="ECO:0000313" key="2">
    <source>
        <dbReference type="Proteomes" id="UP000676336"/>
    </source>
</evidence>
<organism evidence="1 2">
    <name type="scientific">Rotaria magnacalcarata</name>
    <dbReference type="NCBI Taxonomy" id="392030"/>
    <lineage>
        <taxon>Eukaryota</taxon>
        <taxon>Metazoa</taxon>
        <taxon>Spiralia</taxon>
        <taxon>Gnathifera</taxon>
        <taxon>Rotifera</taxon>
        <taxon>Eurotatoria</taxon>
        <taxon>Bdelloidea</taxon>
        <taxon>Philodinida</taxon>
        <taxon>Philodinidae</taxon>
        <taxon>Rotaria</taxon>
    </lineage>
</organism>
<feature type="non-terminal residue" evidence="1">
    <location>
        <position position="49"/>
    </location>
</feature>
<reference evidence="1" key="1">
    <citation type="submission" date="2021-02" db="EMBL/GenBank/DDBJ databases">
        <authorList>
            <person name="Nowell W R."/>
        </authorList>
    </citation>
    <scope>NUCLEOTIDE SEQUENCE</scope>
</reference>
<sequence length="49" mass="5700">MDENLTLDLLQQSQSDPNLIAVLFKIAVDRSKSSYPFIILDEFDYYQDS</sequence>
<gene>
    <name evidence="1" type="ORF">SMN809_LOCUS38446</name>
</gene>
<evidence type="ECO:0000313" key="1">
    <source>
        <dbReference type="EMBL" id="CAF4585362.1"/>
    </source>
</evidence>
<accession>A0A8S2Z2I3</accession>
<proteinExistence type="predicted"/>
<dbReference type="Proteomes" id="UP000676336">
    <property type="component" value="Unassembled WGS sequence"/>
</dbReference>
<comment type="caution">
    <text evidence="1">The sequence shown here is derived from an EMBL/GenBank/DDBJ whole genome shotgun (WGS) entry which is preliminary data.</text>
</comment>
<name>A0A8S2Z2I3_9BILA</name>